<comment type="function">
    <text evidence="3">Antitoxin component of a type II toxin-antitoxin (TA) system.</text>
</comment>
<organism evidence="4 5">
    <name type="scientific">Thermococcus siculi</name>
    <dbReference type="NCBI Taxonomy" id="72803"/>
    <lineage>
        <taxon>Archaea</taxon>
        <taxon>Methanobacteriati</taxon>
        <taxon>Methanobacteriota</taxon>
        <taxon>Thermococci</taxon>
        <taxon>Thermococcales</taxon>
        <taxon>Thermococcaceae</taxon>
        <taxon>Thermococcus</taxon>
    </lineage>
</organism>
<dbReference type="Gene3D" id="4.10.1150.10">
    <property type="entry name" value="AF2212/PG0164-like"/>
    <property type="match status" value="1"/>
</dbReference>
<dbReference type="InterPro" id="IPR024069">
    <property type="entry name" value="AF2212-like_dom_sf"/>
</dbReference>
<evidence type="ECO:0000313" key="4">
    <source>
        <dbReference type="EMBL" id="ASJ08234.1"/>
    </source>
</evidence>
<sequence>MEEIEVVYENGVFKPVKKVRFKEGTHAKVIIEVGIADIVENFSRKVKKDVLKEFLEERR</sequence>
<protein>
    <recommendedName>
        <fullName evidence="3">Antitoxin</fullName>
    </recommendedName>
</protein>
<dbReference type="SUPFAM" id="SSF141694">
    <property type="entry name" value="AF2212/PG0164-like"/>
    <property type="match status" value="1"/>
</dbReference>
<accession>A0A2Z2MNP7</accession>
<keyword evidence="2 3" id="KW-1277">Toxin-antitoxin system</keyword>
<evidence type="ECO:0000256" key="1">
    <source>
        <dbReference type="ARBA" id="ARBA00006615"/>
    </source>
</evidence>
<name>A0A2Z2MNP7_9EURY</name>
<dbReference type="RefSeq" id="WP_088855475.1">
    <property type="nucleotide sequence ID" value="NZ_CP015103.1"/>
</dbReference>
<reference evidence="4 5" key="1">
    <citation type="submission" date="2016-04" db="EMBL/GenBank/DDBJ databases">
        <title>Complete genome sequence of Thermococcus siculi type strain RG-20.</title>
        <authorList>
            <person name="Oger P.M."/>
        </authorList>
    </citation>
    <scope>NUCLEOTIDE SEQUENCE [LARGE SCALE GENOMIC DNA]</scope>
    <source>
        <strain evidence="4 5">RG-20</strain>
    </source>
</reference>
<dbReference type="Proteomes" id="UP000250125">
    <property type="component" value="Chromosome"/>
</dbReference>
<dbReference type="InterPro" id="IPR008203">
    <property type="entry name" value="AF2212-like"/>
</dbReference>
<keyword evidence="5" id="KW-1185">Reference proteome</keyword>
<proteinExistence type="inferred from homology"/>
<comment type="similarity">
    <text evidence="1 3">Belongs to the UPF0165 family.</text>
</comment>
<dbReference type="AlphaFoldDB" id="A0A2Z2MNP7"/>
<evidence type="ECO:0000256" key="3">
    <source>
        <dbReference type="RuleBase" id="RU368051"/>
    </source>
</evidence>
<evidence type="ECO:0000313" key="5">
    <source>
        <dbReference type="Proteomes" id="UP000250125"/>
    </source>
</evidence>
<dbReference type="EMBL" id="CP015103">
    <property type="protein sequence ID" value="ASJ08234.1"/>
    <property type="molecule type" value="Genomic_DNA"/>
</dbReference>
<evidence type="ECO:0000256" key="2">
    <source>
        <dbReference type="ARBA" id="ARBA00022649"/>
    </source>
</evidence>
<dbReference type="Pfam" id="PF01954">
    <property type="entry name" value="AF2212-like"/>
    <property type="match status" value="1"/>
</dbReference>
<dbReference type="KEGG" id="tsl:A3L11_02925"/>
<gene>
    <name evidence="4" type="ORF">A3L11_02925</name>
</gene>
<dbReference type="GeneID" id="33317157"/>
<dbReference type="OrthoDB" id="116241at2157"/>